<evidence type="ECO:0000256" key="3">
    <source>
        <dbReference type="ARBA" id="ARBA00022679"/>
    </source>
</evidence>
<name>A0A081BDN1_9HYPH</name>
<dbReference type="Proteomes" id="UP000028702">
    <property type="component" value="Unassembled WGS sequence"/>
</dbReference>
<dbReference type="GO" id="GO:0007165">
    <property type="term" value="P:signal transduction"/>
    <property type="evidence" value="ECO:0007669"/>
    <property type="project" value="TreeGrafter"/>
</dbReference>
<comment type="caution">
    <text evidence="9">The sequence shown here is derived from an EMBL/GenBank/DDBJ whole genome shotgun (WGS) entry which is preliminary data.</text>
</comment>
<evidence type="ECO:0000256" key="7">
    <source>
        <dbReference type="PROSITE-ProRule" id="PRU00533"/>
    </source>
</evidence>
<dbReference type="RefSeq" id="WP_052379481.1">
    <property type="nucleotide sequence ID" value="NZ_BBIO01000015.1"/>
</dbReference>
<dbReference type="PANTHER" id="PTHR39322">
    <property type="entry name" value="ACYL-HOMOSERINE-LACTONE SYNTHASE"/>
    <property type="match status" value="1"/>
</dbReference>
<comment type="similarity">
    <text evidence="7 8">Belongs to the autoinducer synthase family.</text>
</comment>
<dbReference type="PRINTS" id="PR01549">
    <property type="entry name" value="AUTOINDCRSYN"/>
</dbReference>
<reference evidence="9 10" key="1">
    <citation type="submission" date="2014-07" db="EMBL/GenBank/DDBJ databases">
        <title>Tepidicaulis marinum gen. nov., sp. nov., a novel marine bacterium denitrifying nitrate to nitrous oxide strictly under microaerobic conditions.</title>
        <authorList>
            <person name="Takeuchi M."/>
            <person name="Yamagishi T."/>
            <person name="Kamagata Y."/>
            <person name="Oshima K."/>
            <person name="Hattori M."/>
            <person name="Katayama T."/>
            <person name="Hanada S."/>
            <person name="Tamaki H."/>
            <person name="Marumo K."/>
            <person name="Maeda H."/>
            <person name="Nedachi M."/>
            <person name="Iwasaki W."/>
            <person name="Suwa Y."/>
            <person name="Sakata S."/>
        </authorList>
    </citation>
    <scope>NUCLEOTIDE SEQUENCE [LARGE SCALE GENOMIC DNA]</scope>
    <source>
        <strain evidence="9 10">MA2</strain>
    </source>
</reference>
<protein>
    <recommendedName>
        <fullName evidence="1 8">Acyl-homoserine-lactone synthase</fullName>
        <ecNumber evidence="1 8">2.3.1.184</ecNumber>
    </recommendedName>
    <alternativeName>
        <fullName evidence="8">Autoinducer synthesis protein</fullName>
    </alternativeName>
</protein>
<evidence type="ECO:0000256" key="5">
    <source>
        <dbReference type="ARBA" id="ARBA00022929"/>
    </source>
</evidence>
<keyword evidence="3 8" id="KW-0808">Transferase</keyword>
<dbReference type="GO" id="GO:0009372">
    <property type="term" value="P:quorum sensing"/>
    <property type="evidence" value="ECO:0007669"/>
    <property type="project" value="UniProtKB-UniRule"/>
</dbReference>
<dbReference type="InterPro" id="IPR016181">
    <property type="entry name" value="Acyl_CoA_acyltransferase"/>
</dbReference>
<evidence type="ECO:0000256" key="8">
    <source>
        <dbReference type="RuleBase" id="RU361135"/>
    </source>
</evidence>
<keyword evidence="5 7" id="KW-0071">Autoinducer synthesis</keyword>
<sequence>MKVDHFTILTAHRFGNAFDSMLRLRHKVFVERAGWVIPNLNHREADQFDHPLWTHYFTIRDENEVVRACGRMVRTDHPYMLEALWPELAHGHELPKSARVAEGSRMCVDPDLPKGAHTYHHALCTLAGMEWAWAHGIEHFVFVTYPSKARALEQLGLKPTIYGPAIRIGEEEFLAGHYSTAPSSSQRIRDVFGIEGSVIDIHEHEEEVAA</sequence>
<evidence type="ECO:0000256" key="4">
    <source>
        <dbReference type="ARBA" id="ARBA00022691"/>
    </source>
</evidence>
<dbReference type="InterPro" id="IPR001690">
    <property type="entry name" value="Autoind_synthase"/>
</dbReference>
<accession>A0A081BDN1</accession>
<dbReference type="STRING" id="1333998.M2A_2648"/>
<dbReference type="GO" id="GO:0061579">
    <property type="term" value="F:N-acyl homoserine lactone synthase activity"/>
    <property type="evidence" value="ECO:0007669"/>
    <property type="project" value="UniProtKB-UniRule"/>
</dbReference>
<keyword evidence="2 7" id="KW-0673">Quorum sensing</keyword>
<evidence type="ECO:0000256" key="2">
    <source>
        <dbReference type="ARBA" id="ARBA00022654"/>
    </source>
</evidence>
<dbReference type="InterPro" id="IPR018311">
    <property type="entry name" value="Autoind_synth_CS"/>
</dbReference>
<dbReference type="PROSITE" id="PS00949">
    <property type="entry name" value="AUTOINDUCER_SYNTH_1"/>
    <property type="match status" value="1"/>
</dbReference>
<proteinExistence type="inferred from homology"/>
<keyword evidence="4 8" id="KW-0949">S-adenosyl-L-methionine</keyword>
<evidence type="ECO:0000313" key="9">
    <source>
        <dbReference type="EMBL" id="GAK46149.1"/>
    </source>
</evidence>
<dbReference type="PROSITE" id="PS51187">
    <property type="entry name" value="AUTOINDUCER_SYNTH_2"/>
    <property type="match status" value="1"/>
</dbReference>
<comment type="catalytic activity">
    <reaction evidence="6 8">
        <text>a fatty acyl-[ACP] + S-adenosyl-L-methionine = an N-acyl-L-homoserine lactone + S-methyl-5'-thioadenosine + holo-[ACP] + H(+)</text>
        <dbReference type="Rhea" id="RHEA:10096"/>
        <dbReference type="Rhea" id="RHEA-COMP:9685"/>
        <dbReference type="Rhea" id="RHEA-COMP:14125"/>
        <dbReference type="ChEBI" id="CHEBI:15378"/>
        <dbReference type="ChEBI" id="CHEBI:17509"/>
        <dbReference type="ChEBI" id="CHEBI:55474"/>
        <dbReference type="ChEBI" id="CHEBI:59789"/>
        <dbReference type="ChEBI" id="CHEBI:64479"/>
        <dbReference type="ChEBI" id="CHEBI:138651"/>
        <dbReference type="EC" id="2.3.1.184"/>
    </reaction>
</comment>
<evidence type="ECO:0000313" key="10">
    <source>
        <dbReference type="Proteomes" id="UP000028702"/>
    </source>
</evidence>
<keyword evidence="10" id="KW-1185">Reference proteome</keyword>
<dbReference type="SUPFAM" id="SSF55729">
    <property type="entry name" value="Acyl-CoA N-acyltransferases (Nat)"/>
    <property type="match status" value="1"/>
</dbReference>
<evidence type="ECO:0000256" key="1">
    <source>
        <dbReference type="ARBA" id="ARBA00012340"/>
    </source>
</evidence>
<evidence type="ECO:0000256" key="6">
    <source>
        <dbReference type="ARBA" id="ARBA00048576"/>
    </source>
</evidence>
<dbReference type="EC" id="2.3.1.184" evidence="1 8"/>
<dbReference type="eggNOG" id="COG3916">
    <property type="taxonomic scope" value="Bacteria"/>
</dbReference>
<dbReference type="EMBL" id="BBIO01000015">
    <property type="protein sequence ID" value="GAK46149.1"/>
    <property type="molecule type" value="Genomic_DNA"/>
</dbReference>
<gene>
    <name evidence="9" type="ORF">M2A_2648</name>
</gene>
<dbReference type="PANTHER" id="PTHR39322:SF1">
    <property type="entry name" value="ISOVALERYL-HOMOSERINE LACTONE SYNTHASE"/>
    <property type="match status" value="1"/>
</dbReference>
<dbReference type="Gene3D" id="3.40.630.30">
    <property type="match status" value="1"/>
</dbReference>
<organism evidence="9 10">
    <name type="scientific">Tepidicaulis marinus</name>
    <dbReference type="NCBI Taxonomy" id="1333998"/>
    <lineage>
        <taxon>Bacteria</taxon>
        <taxon>Pseudomonadati</taxon>
        <taxon>Pseudomonadota</taxon>
        <taxon>Alphaproteobacteria</taxon>
        <taxon>Hyphomicrobiales</taxon>
        <taxon>Parvibaculaceae</taxon>
        <taxon>Tepidicaulis</taxon>
    </lineage>
</organism>
<dbReference type="AlphaFoldDB" id="A0A081BDN1"/>
<dbReference type="Pfam" id="PF00765">
    <property type="entry name" value="Autoind_synth"/>
    <property type="match status" value="1"/>
</dbReference>